<dbReference type="KEGG" id="smr:Smar_1144"/>
<reference evidence="1 2" key="2">
    <citation type="journal article" date="2009" name="Stand. Genomic Sci.">
        <title>Complete genome sequence of Staphylothermus marinus Stetter and Fiala 1986 type strain F1.</title>
        <authorList>
            <person name="Anderson I.J."/>
            <person name="Sun H."/>
            <person name="Lapidus A."/>
            <person name="Copeland A."/>
            <person name="Glavina Del Rio T."/>
            <person name="Tice H."/>
            <person name="Dalin E."/>
            <person name="Lucas S."/>
            <person name="Barry K."/>
            <person name="Land M."/>
            <person name="Richardson P."/>
            <person name="Huber H."/>
            <person name="Kyrpides N.C."/>
        </authorList>
    </citation>
    <scope>NUCLEOTIDE SEQUENCE [LARGE SCALE GENOMIC DNA]</scope>
    <source>
        <strain evidence="2">ATCC 43588 / DSM 3639 / JCM 9404 / F1</strain>
    </source>
</reference>
<dbReference type="RefSeq" id="WP_011839430.1">
    <property type="nucleotide sequence ID" value="NC_009033.1"/>
</dbReference>
<evidence type="ECO:0000313" key="2">
    <source>
        <dbReference type="Proteomes" id="UP000000254"/>
    </source>
</evidence>
<dbReference type="EMBL" id="CP000575">
    <property type="protein sequence ID" value="ABN70239.1"/>
    <property type="molecule type" value="Genomic_DNA"/>
</dbReference>
<organism evidence="1 2">
    <name type="scientific">Staphylothermus marinus (strain ATCC 43588 / DSM 3639 / JCM 9404 / F1)</name>
    <dbReference type="NCBI Taxonomy" id="399550"/>
    <lineage>
        <taxon>Archaea</taxon>
        <taxon>Thermoproteota</taxon>
        <taxon>Thermoprotei</taxon>
        <taxon>Desulfurococcales</taxon>
        <taxon>Desulfurococcaceae</taxon>
        <taxon>Staphylothermus</taxon>
    </lineage>
</organism>
<dbReference type="HOGENOM" id="CLU_2476170_0_0_2"/>
<sequence length="87" mass="9937">MEIAARDSTRIPTVKIVGVLRDPLGIPLANQELEVYINNRLYSKIKTESMGEYTVYYSPEEPRLYEVEIRLQGNAVLKRRVKVGARG</sequence>
<dbReference type="AlphaFoldDB" id="A3DNM9"/>
<dbReference type="Proteomes" id="UP000000254">
    <property type="component" value="Chromosome"/>
</dbReference>
<proteinExistence type="predicted"/>
<protein>
    <recommendedName>
        <fullName evidence="3">Carboxypeptidase regulatory-like domain-containing protein</fullName>
    </recommendedName>
</protein>
<gene>
    <name evidence="1" type="ordered locus">Smar_1144</name>
</gene>
<evidence type="ECO:0000313" key="1">
    <source>
        <dbReference type="EMBL" id="ABN70239.1"/>
    </source>
</evidence>
<dbReference type="eggNOG" id="arCOG02487">
    <property type="taxonomic scope" value="Archaea"/>
</dbReference>
<name>A3DNM9_STAMF</name>
<dbReference type="GeneID" id="4907218"/>
<reference evidence="2" key="1">
    <citation type="journal article" date="2009" name="BMC Genomics">
        <title>The complete genome sequence of Staphylothermus marinus reveals differences in sulfur metabolism among heterotrophic Crenarchaeota.</title>
        <authorList>
            <person name="Anderson I.J."/>
            <person name="Dharmarajan L."/>
            <person name="Rodriguez J."/>
            <person name="Hooper S."/>
            <person name="Porat I."/>
            <person name="Ulrich L.E."/>
            <person name="Elkins J.G."/>
            <person name="Mavromatis K."/>
            <person name="Sun H."/>
            <person name="Land M."/>
            <person name="Lapidus A."/>
            <person name="Lucas S."/>
            <person name="Barry K."/>
            <person name="Huber H."/>
            <person name="Zhulin I.B."/>
            <person name="Whitman W.B."/>
            <person name="Mukhopadhyay B."/>
            <person name="Woese C."/>
            <person name="Bristow J."/>
            <person name="Kyrpides N."/>
        </authorList>
    </citation>
    <scope>NUCLEOTIDE SEQUENCE [LARGE SCALE GENOMIC DNA]</scope>
    <source>
        <strain evidence="2">ATCC 43588 / DSM 3639 / JCM 9404 / F1</strain>
    </source>
</reference>
<accession>A3DNM9</accession>
<keyword evidence="2" id="KW-1185">Reference proteome</keyword>
<evidence type="ECO:0008006" key="3">
    <source>
        <dbReference type="Google" id="ProtNLM"/>
    </source>
</evidence>